<evidence type="ECO:0000313" key="7">
    <source>
        <dbReference type="Proteomes" id="UP001231924"/>
    </source>
</evidence>
<evidence type="ECO:0000256" key="3">
    <source>
        <dbReference type="ARBA" id="ARBA00022827"/>
    </source>
</evidence>
<keyword evidence="2" id="KW-0285">Flavoprotein</keyword>
<gene>
    <name evidence="6" type="ORF">QRT03_14950</name>
</gene>
<dbReference type="Proteomes" id="UP001231924">
    <property type="component" value="Unassembled WGS sequence"/>
</dbReference>
<dbReference type="EMBL" id="JASVWF010000003">
    <property type="protein sequence ID" value="MDL5157262.1"/>
    <property type="molecule type" value="Genomic_DNA"/>
</dbReference>
<dbReference type="PANTHER" id="PTHR42973:SF7">
    <property type="entry name" value="FAD-BINDING PCMH-TYPE DOMAIN-CONTAINING PROTEIN"/>
    <property type="match status" value="1"/>
</dbReference>
<dbReference type="SUPFAM" id="SSF56176">
    <property type="entry name" value="FAD-binding/transporter-associated domain-like"/>
    <property type="match status" value="1"/>
</dbReference>
<proteinExistence type="inferred from homology"/>
<feature type="domain" description="FAD-binding PCMH-type" evidence="5">
    <location>
        <begin position="46"/>
        <end position="211"/>
    </location>
</feature>
<dbReference type="PROSITE" id="PS00862">
    <property type="entry name" value="OX2_COVAL_FAD"/>
    <property type="match status" value="1"/>
</dbReference>
<name>A0ABT7MBP9_9PSEU</name>
<dbReference type="Gene3D" id="3.30.465.10">
    <property type="match status" value="1"/>
</dbReference>
<evidence type="ECO:0000256" key="4">
    <source>
        <dbReference type="ARBA" id="ARBA00023002"/>
    </source>
</evidence>
<evidence type="ECO:0000259" key="5">
    <source>
        <dbReference type="PROSITE" id="PS51387"/>
    </source>
</evidence>
<keyword evidence="7" id="KW-1185">Reference proteome</keyword>
<organism evidence="6 7">
    <name type="scientific">Actinomycetospora termitidis</name>
    <dbReference type="NCBI Taxonomy" id="3053470"/>
    <lineage>
        <taxon>Bacteria</taxon>
        <taxon>Bacillati</taxon>
        <taxon>Actinomycetota</taxon>
        <taxon>Actinomycetes</taxon>
        <taxon>Pseudonocardiales</taxon>
        <taxon>Pseudonocardiaceae</taxon>
        <taxon>Actinomycetospora</taxon>
    </lineage>
</organism>
<dbReference type="InterPro" id="IPR006094">
    <property type="entry name" value="Oxid_FAD_bind_N"/>
</dbReference>
<dbReference type="Gene3D" id="3.40.462.20">
    <property type="match status" value="1"/>
</dbReference>
<evidence type="ECO:0000313" key="6">
    <source>
        <dbReference type="EMBL" id="MDL5157262.1"/>
    </source>
</evidence>
<comment type="similarity">
    <text evidence="1">Belongs to the oxygen-dependent FAD-linked oxidoreductase family.</text>
</comment>
<protein>
    <submittedName>
        <fullName evidence="6">FAD-binding oxidoreductase</fullName>
    </submittedName>
</protein>
<evidence type="ECO:0000256" key="1">
    <source>
        <dbReference type="ARBA" id="ARBA00005466"/>
    </source>
</evidence>
<keyword evidence="3" id="KW-0274">FAD</keyword>
<dbReference type="Pfam" id="PF01565">
    <property type="entry name" value="FAD_binding_4"/>
    <property type="match status" value="1"/>
</dbReference>
<dbReference type="PANTHER" id="PTHR42973">
    <property type="entry name" value="BINDING OXIDOREDUCTASE, PUTATIVE (AFU_ORTHOLOGUE AFUA_1G17690)-RELATED"/>
    <property type="match status" value="1"/>
</dbReference>
<keyword evidence="4" id="KW-0560">Oxidoreductase</keyword>
<reference evidence="6 7" key="1">
    <citation type="submission" date="2023-06" db="EMBL/GenBank/DDBJ databases">
        <title>Actinomycetospora Odt1-22.</title>
        <authorList>
            <person name="Supong K."/>
        </authorList>
    </citation>
    <scope>NUCLEOTIDE SEQUENCE [LARGE SCALE GENOMIC DNA]</scope>
    <source>
        <strain evidence="6 7">Odt1-22</strain>
    </source>
</reference>
<comment type="caution">
    <text evidence="6">The sequence shown here is derived from an EMBL/GenBank/DDBJ whole genome shotgun (WGS) entry which is preliminary data.</text>
</comment>
<sequence length="458" mass="47413">MTELATRAATTSDVELADLRRAVTGPVWDPGDVEVVAEIAGFNLAPVHEPVGVVGATDAHDVAASVRWARARGLGVAVVATGHADFSHRGTLIVSTKRLDRCEVDPATRTATVGAGVKWARLVEAAAPHGLAGVTGSSTDVGVVGFCTGGGIGPMIRRFGLGSDRVRAMQVVTGEGEVREVRAGDELFDAMLGGKDAAGIVVEMTVELVELSTFYGGAIFFDGADAPAVLHAWRDWQAGLTENTTTSIAILRMPDMDGAPPPLRGRTVVHLRVAHLGPEIEGLEVLSPMRRVATPIVDTVDVLPAAAVDAVHCDPTDPMPSWITGGFLDGMTHATIDALLEVAGPQHELPVIVVELRQTGGAALRGRQGVAARAPFSVGVVAPMVPELAGIVPAVGHGIVDALAAWSAGTVPANYASPQTLAARPGACWSDADRERLAAVVARTDPDAVLGGRRLGLR</sequence>
<dbReference type="RefSeq" id="WP_286053695.1">
    <property type="nucleotide sequence ID" value="NZ_JASVWF010000003.1"/>
</dbReference>
<dbReference type="InterPro" id="IPR006093">
    <property type="entry name" value="Oxy_OxRdtase_FAD_BS"/>
</dbReference>
<dbReference type="InterPro" id="IPR016169">
    <property type="entry name" value="FAD-bd_PCMH_sub2"/>
</dbReference>
<dbReference type="InterPro" id="IPR016166">
    <property type="entry name" value="FAD-bd_PCMH"/>
</dbReference>
<evidence type="ECO:0000256" key="2">
    <source>
        <dbReference type="ARBA" id="ARBA00022630"/>
    </source>
</evidence>
<dbReference type="InterPro" id="IPR050416">
    <property type="entry name" value="FAD-linked_Oxidoreductase"/>
</dbReference>
<dbReference type="InterPro" id="IPR016167">
    <property type="entry name" value="FAD-bd_PCMH_sub1"/>
</dbReference>
<dbReference type="PROSITE" id="PS51387">
    <property type="entry name" value="FAD_PCMH"/>
    <property type="match status" value="1"/>
</dbReference>
<accession>A0ABT7MBP9</accession>
<dbReference type="Gene3D" id="3.30.43.10">
    <property type="entry name" value="Uridine Diphospho-n-acetylenolpyruvylglucosamine Reductase, domain 2"/>
    <property type="match status" value="1"/>
</dbReference>
<dbReference type="InterPro" id="IPR036318">
    <property type="entry name" value="FAD-bd_PCMH-like_sf"/>
</dbReference>